<sequence>MYINTERSTVNYNKLNVNTMYHNTKESNGSKNSPMDKVEISNKNKISTNILSIDKGTAADTTLYVDRSTFERIAEYTTNNPDCRWSEIGVDSEKRWIVVNGQRFETPLSEEEKAAAKRSQMTLLDHLQEYEKHKEETLSKDKVVIDFTNKENPSSNKENPKIISLLQNDKVMEMLKNISKATKGKISISSSL</sequence>
<evidence type="ECO:0000313" key="2">
    <source>
        <dbReference type="Proteomes" id="UP001303532"/>
    </source>
</evidence>
<organism evidence="1 2">
    <name type="scientific">Sporosarcina jeotgali</name>
    <dbReference type="NCBI Taxonomy" id="3020056"/>
    <lineage>
        <taxon>Bacteria</taxon>
        <taxon>Bacillati</taxon>
        <taxon>Bacillota</taxon>
        <taxon>Bacilli</taxon>
        <taxon>Bacillales</taxon>
        <taxon>Caryophanaceae</taxon>
        <taxon>Sporosarcina</taxon>
    </lineage>
</organism>
<name>A0ABZ0KUG8_9BACL</name>
<dbReference type="Proteomes" id="UP001303532">
    <property type="component" value="Chromosome"/>
</dbReference>
<evidence type="ECO:0000313" key="1">
    <source>
        <dbReference type="EMBL" id="WOV84051.1"/>
    </source>
</evidence>
<accession>A0ABZ0KUG8</accession>
<dbReference type="RefSeq" id="WP_323691733.1">
    <property type="nucleotide sequence ID" value="NZ_CP116341.1"/>
</dbReference>
<proteinExistence type="predicted"/>
<keyword evidence="2" id="KW-1185">Reference proteome</keyword>
<reference evidence="1 2" key="1">
    <citation type="submission" date="2023-01" db="EMBL/GenBank/DDBJ databases">
        <title>Sporosarcina sp. nov., isolated from Korean tranditional fermented seafood 'Jeotgal'.</title>
        <authorList>
            <person name="Yang A.-I."/>
        </authorList>
    </citation>
    <scope>NUCLEOTIDE SEQUENCE [LARGE SCALE GENOMIC DNA]</scope>
    <source>
        <strain evidence="1 2">B2O-1</strain>
    </source>
</reference>
<protein>
    <submittedName>
        <fullName evidence="1">Uncharacterized protein</fullName>
    </submittedName>
</protein>
<dbReference type="EMBL" id="CP116341">
    <property type="protein sequence ID" value="WOV84051.1"/>
    <property type="molecule type" value="Genomic_DNA"/>
</dbReference>
<gene>
    <name evidence="1" type="ORF">PGH26_14445</name>
</gene>